<dbReference type="Proteomes" id="UP001140234">
    <property type="component" value="Unassembled WGS sequence"/>
</dbReference>
<evidence type="ECO:0000313" key="2">
    <source>
        <dbReference type="Proteomes" id="UP001140234"/>
    </source>
</evidence>
<evidence type="ECO:0000313" key="1">
    <source>
        <dbReference type="EMBL" id="KAJ2768898.1"/>
    </source>
</evidence>
<accession>A0ACC1JWW6</accession>
<keyword evidence="2" id="KW-1185">Reference proteome</keyword>
<comment type="caution">
    <text evidence="1">The sequence shown here is derived from an EMBL/GenBank/DDBJ whole genome shotgun (WGS) entry which is preliminary data.</text>
</comment>
<gene>
    <name evidence="1" type="ORF">IWQ57_003338</name>
</gene>
<reference evidence="1" key="1">
    <citation type="submission" date="2022-07" db="EMBL/GenBank/DDBJ databases">
        <title>Phylogenomic reconstructions and comparative analyses of Kickxellomycotina fungi.</title>
        <authorList>
            <person name="Reynolds N.K."/>
            <person name="Stajich J.E."/>
            <person name="Barry K."/>
            <person name="Grigoriev I.V."/>
            <person name="Crous P."/>
            <person name="Smith M.E."/>
        </authorList>
    </citation>
    <scope>NUCLEOTIDE SEQUENCE</scope>
    <source>
        <strain evidence="1">CBS 109366</strain>
    </source>
</reference>
<dbReference type="EMBL" id="JANBUJ010001058">
    <property type="protein sequence ID" value="KAJ2768898.1"/>
    <property type="molecule type" value="Genomic_DNA"/>
</dbReference>
<name>A0ACC1JWW6_9FUNG</name>
<protein>
    <submittedName>
        <fullName evidence="1">Uncharacterized protein</fullName>
    </submittedName>
</protein>
<proteinExistence type="predicted"/>
<sequence length="443" mass="46705">MEPTYCGYIATTDDALLVFEACRLGILHRRTCRLSNSERSSIAPGCVFVWDETESGIRRWTDGRRWSPSRVNGCFLIYAELEPRSSEQHPPPGTDCGDGIAQQPRVPCAVSDTPLDSGLCKKTLSLLTTQGGKLHLVCYYRKTDADAGRLATPSHDPYLRGIAIPRSLYPDILPEMTQPLAPHALPAARRRRLSGAPANILVRGCTSMQVTQGSGLPSPSPAALATPAGEYHHGQCASLPLAGEPAVACRRRYSTTADFMAVAMHRHRVAPTPSVQTVSVPSPVEGPATPAAAPWHRAVGSAQVPWPLPAPPSVPPLSSYGPGSVDSPTTHGTGGDVTPLHSSYGRASSSSTRRSSTLVGPDPAYTSYPADNAGGGGGGEGRIQLPPISELLKLIDRPRPPPLSTLVLATGGAVAHKLSSVSSHDAIRGWNASNLAAMPSAHY</sequence>
<organism evidence="1 2">
    <name type="scientific">Coemansia nantahalensis</name>
    <dbReference type="NCBI Taxonomy" id="2789366"/>
    <lineage>
        <taxon>Eukaryota</taxon>
        <taxon>Fungi</taxon>
        <taxon>Fungi incertae sedis</taxon>
        <taxon>Zoopagomycota</taxon>
        <taxon>Kickxellomycotina</taxon>
        <taxon>Kickxellomycetes</taxon>
        <taxon>Kickxellales</taxon>
        <taxon>Kickxellaceae</taxon>
        <taxon>Coemansia</taxon>
    </lineage>
</organism>